<evidence type="ECO:0000256" key="1">
    <source>
        <dbReference type="SAM" id="SignalP"/>
    </source>
</evidence>
<dbReference type="PROSITE" id="PS51257">
    <property type="entry name" value="PROKAR_LIPOPROTEIN"/>
    <property type="match status" value="1"/>
</dbReference>
<proteinExistence type="predicted"/>
<keyword evidence="3" id="KW-1185">Reference proteome</keyword>
<reference evidence="2 3" key="1">
    <citation type="submission" date="2016-10" db="EMBL/GenBank/DDBJ databases">
        <title>Arsenicibacter rosenii gen. nov., sp. nov., an efficient arsenic-methylating bacterium isolated from an arsenic-contaminated paddy soil.</title>
        <authorList>
            <person name="Huang K."/>
        </authorList>
    </citation>
    <scope>NUCLEOTIDE SEQUENCE [LARGE SCALE GENOMIC DNA]</scope>
    <source>
        <strain evidence="2 3">SM-1</strain>
    </source>
</reference>
<organism evidence="2 3">
    <name type="scientific">Arsenicibacter rosenii</name>
    <dbReference type="NCBI Taxonomy" id="1750698"/>
    <lineage>
        <taxon>Bacteria</taxon>
        <taxon>Pseudomonadati</taxon>
        <taxon>Bacteroidota</taxon>
        <taxon>Cytophagia</taxon>
        <taxon>Cytophagales</taxon>
        <taxon>Spirosomataceae</taxon>
        <taxon>Arsenicibacter</taxon>
    </lineage>
</organism>
<accession>A0A1S2VQB9</accession>
<sequence>MYYRNKQLKSLKTAALVTLLGATLSSCSLSLPSFRRNNQATEVSINNAVSQVEPLKRSEYETLKTTKGHASSSTFYILFFPIGRHKTNAELYDNAYYEAVENVGNADGLLFPRQRHRKLFIPLLIVNYSRRDLSVTGLAIKIKSQDRNAGAQKIGE</sequence>
<evidence type="ECO:0008006" key="4">
    <source>
        <dbReference type="Google" id="ProtNLM"/>
    </source>
</evidence>
<dbReference type="Proteomes" id="UP000181790">
    <property type="component" value="Unassembled WGS sequence"/>
</dbReference>
<name>A0A1S2VQB9_9BACT</name>
<dbReference type="EMBL" id="MORL01000002">
    <property type="protein sequence ID" value="OIN60376.1"/>
    <property type="molecule type" value="Genomic_DNA"/>
</dbReference>
<feature type="signal peptide" evidence="1">
    <location>
        <begin position="1"/>
        <end position="30"/>
    </location>
</feature>
<feature type="chain" id="PRO_5010280639" description="Lipoprotein" evidence="1">
    <location>
        <begin position="31"/>
        <end position="156"/>
    </location>
</feature>
<evidence type="ECO:0000313" key="2">
    <source>
        <dbReference type="EMBL" id="OIN60376.1"/>
    </source>
</evidence>
<dbReference type="RefSeq" id="WP_071502169.1">
    <property type="nucleotide sequence ID" value="NZ_MORL01000002.1"/>
</dbReference>
<evidence type="ECO:0000313" key="3">
    <source>
        <dbReference type="Proteomes" id="UP000181790"/>
    </source>
</evidence>
<keyword evidence="1" id="KW-0732">Signal</keyword>
<comment type="caution">
    <text evidence="2">The sequence shown here is derived from an EMBL/GenBank/DDBJ whole genome shotgun (WGS) entry which is preliminary data.</text>
</comment>
<dbReference type="AlphaFoldDB" id="A0A1S2VQB9"/>
<protein>
    <recommendedName>
        <fullName evidence="4">Lipoprotein</fullName>
    </recommendedName>
</protein>
<gene>
    <name evidence="2" type="ORF">BLX24_06000</name>
</gene>